<proteinExistence type="predicted"/>
<dbReference type="EMBL" id="JAFCJH010000060">
    <property type="protein sequence ID" value="MBR0800720.1"/>
    <property type="molecule type" value="Genomic_DNA"/>
</dbReference>
<dbReference type="RefSeq" id="WP_212397264.1">
    <property type="nucleotide sequence ID" value="NZ_JAFCJH010000060.1"/>
</dbReference>
<name>A0ABS5FV56_9BRAD</name>
<dbReference type="InterPro" id="IPR036737">
    <property type="entry name" value="OmpA-like_sf"/>
</dbReference>
<gene>
    <name evidence="1" type="ORF">JQ615_35700</name>
</gene>
<dbReference type="Proteomes" id="UP001315278">
    <property type="component" value="Unassembled WGS sequence"/>
</dbReference>
<organism evidence="1 2">
    <name type="scientific">Bradyrhizobium jicamae</name>
    <dbReference type="NCBI Taxonomy" id="280332"/>
    <lineage>
        <taxon>Bacteria</taxon>
        <taxon>Pseudomonadati</taxon>
        <taxon>Pseudomonadota</taxon>
        <taxon>Alphaproteobacteria</taxon>
        <taxon>Hyphomicrobiales</taxon>
        <taxon>Nitrobacteraceae</taxon>
        <taxon>Bradyrhizobium</taxon>
    </lineage>
</organism>
<keyword evidence="2" id="KW-1185">Reference proteome</keyword>
<protein>
    <recommendedName>
        <fullName evidence="3">OmpA-like domain-containing protein</fullName>
    </recommendedName>
</protein>
<sequence length="320" mass="34548">MAFDVQPINGTLARVAARLCNFHTGNAELLPAHIDWLDSTLAPIVRDLPTPWVDIIGYASHLGGAAFNQKLSFDRCEAIRRRVETYNPNVSFPIEWGKGETESTGGANDNSGYWRAVEVFVYGFVPAPKPAPPKPAYDRKVRLHFRSTALPVVPEFTALANAQLVYDSCLVLLEFASGVSMGATGDDLLMLDASDGTCRWNDASDQQQLLDKLGGRQGVGPNDVVVYYANQIKEKNGGQLNGCAGHRPNLAAVVVSASGSPWTLGHELGHVLLGPNFTPVHSTDPINIMFAPTTGITAPIPAFTPEQVNRLRASQFCVPI</sequence>
<dbReference type="Gene3D" id="3.30.1330.60">
    <property type="entry name" value="OmpA-like domain"/>
    <property type="match status" value="1"/>
</dbReference>
<reference evidence="2" key="1">
    <citation type="journal article" date="2021" name="ISME J.">
        <title>Evolutionary origin and ecological implication of a unique nif island in free-living Bradyrhizobium lineages.</title>
        <authorList>
            <person name="Tao J."/>
        </authorList>
    </citation>
    <scope>NUCLEOTIDE SEQUENCE [LARGE SCALE GENOMIC DNA]</scope>
    <source>
        <strain evidence="2">SZCCT0434</strain>
    </source>
</reference>
<dbReference type="SUPFAM" id="SSF103088">
    <property type="entry name" value="OmpA-like"/>
    <property type="match status" value="1"/>
</dbReference>
<evidence type="ECO:0000313" key="2">
    <source>
        <dbReference type="Proteomes" id="UP001315278"/>
    </source>
</evidence>
<comment type="caution">
    <text evidence="1">The sequence shown here is derived from an EMBL/GenBank/DDBJ whole genome shotgun (WGS) entry which is preliminary data.</text>
</comment>
<evidence type="ECO:0000313" key="1">
    <source>
        <dbReference type="EMBL" id="MBR0800720.1"/>
    </source>
</evidence>
<evidence type="ECO:0008006" key="3">
    <source>
        <dbReference type="Google" id="ProtNLM"/>
    </source>
</evidence>
<accession>A0ABS5FV56</accession>